<dbReference type="InterPro" id="IPR041473">
    <property type="entry name" value="CtsR_C"/>
</dbReference>
<evidence type="ECO:0000256" key="5">
    <source>
        <dbReference type="ARBA" id="ARBA00023125"/>
    </source>
</evidence>
<proteinExistence type="inferred from homology"/>
<comment type="caution">
    <text evidence="10">The sequence shown here is derived from an EMBL/GenBank/DDBJ whole genome shotgun (WGS) entry which is preliminary data.</text>
</comment>
<dbReference type="STRING" id="471514.AN477_08945"/>
<dbReference type="Pfam" id="PF17727">
    <property type="entry name" value="CtsR_C"/>
    <property type="match status" value="1"/>
</dbReference>
<keyword evidence="5 7" id="KW-0238">DNA-binding</keyword>
<dbReference type="GO" id="GO:0006355">
    <property type="term" value="P:regulation of DNA-templated transcription"/>
    <property type="evidence" value="ECO:0007669"/>
    <property type="project" value="UniProtKB-UniRule"/>
</dbReference>
<dbReference type="InterPro" id="IPR041902">
    <property type="entry name" value="CtsR_N_sf"/>
</dbReference>
<reference evidence="10 11" key="1">
    <citation type="submission" date="2015-09" db="EMBL/GenBank/DDBJ databases">
        <title>Draft genome sequence of Alicyclobacillus ferrooxydans DSM 22381.</title>
        <authorList>
            <person name="Hemp J."/>
        </authorList>
    </citation>
    <scope>NUCLEOTIDE SEQUENCE [LARGE SCALE GENOMIC DNA]</scope>
    <source>
        <strain evidence="10 11">TC-34</strain>
    </source>
</reference>
<feature type="domain" description="CtsR N-terminal HTH" evidence="8">
    <location>
        <begin position="4"/>
        <end position="74"/>
    </location>
</feature>
<keyword evidence="6 7" id="KW-0804">Transcription</keyword>
<dbReference type="EMBL" id="LJCO01000040">
    <property type="protein sequence ID" value="KPV44181.1"/>
    <property type="molecule type" value="Genomic_DNA"/>
</dbReference>
<keyword evidence="11" id="KW-1185">Reference proteome</keyword>
<evidence type="ECO:0000256" key="6">
    <source>
        <dbReference type="ARBA" id="ARBA00023163"/>
    </source>
</evidence>
<dbReference type="AlphaFoldDB" id="A0A0N8PPF5"/>
<accession>A0A0N8PPF5</accession>
<evidence type="ECO:0000256" key="4">
    <source>
        <dbReference type="ARBA" id="ARBA00023015"/>
    </source>
</evidence>
<evidence type="ECO:0000256" key="2">
    <source>
        <dbReference type="ARBA" id="ARBA00014129"/>
    </source>
</evidence>
<dbReference type="RefSeq" id="WP_054968827.1">
    <property type="nucleotide sequence ID" value="NZ_LJCO01000040.1"/>
</dbReference>
<keyword evidence="3 7" id="KW-0678">Repressor</keyword>
<dbReference type="GO" id="GO:0003677">
    <property type="term" value="F:DNA binding"/>
    <property type="evidence" value="ECO:0007669"/>
    <property type="project" value="UniProtKB-UniRule"/>
</dbReference>
<evidence type="ECO:0000256" key="1">
    <source>
        <dbReference type="ARBA" id="ARBA00010189"/>
    </source>
</evidence>
<dbReference type="PIRSF" id="PIRSF010607">
    <property type="entry name" value="Txn_repr_CtsR"/>
    <property type="match status" value="1"/>
</dbReference>
<dbReference type="InterPro" id="IPR041908">
    <property type="entry name" value="CtsR_C_sf"/>
</dbReference>
<dbReference type="PATRIC" id="fig|471514.4.peg.977"/>
<evidence type="ECO:0000256" key="7">
    <source>
        <dbReference type="PIRNR" id="PIRNR010607"/>
    </source>
</evidence>
<dbReference type="Gene3D" id="3.30.56.130">
    <property type="entry name" value="Transcriptional regulator CtsR, winged HTH domain"/>
    <property type="match status" value="1"/>
</dbReference>
<dbReference type="Gene3D" id="1.10.1200.150">
    <property type="entry name" value="Transcriptional regulator CtsR, C-terminal domain"/>
    <property type="match status" value="1"/>
</dbReference>
<dbReference type="Pfam" id="PF05848">
    <property type="entry name" value="CtsR"/>
    <property type="match status" value="1"/>
</dbReference>
<sequence length="153" mass="17176">MARNISDVIERYLKHILEQGDGLAELQRSELAELFQCVPSQINYVIATRFSLDHGYLVESKRGGGGYIRIRKVELEQTQPLLTIAKSISSQVTQREADGIIERLYAEGLLTDREAALLKVVTSREVLLVDLPLRDQLRAKILAQCLVVLSVTD</sequence>
<dbReference type="InterPro" id="IPR008463">
    <property type="entry name" value="CtsR"/>
</dbReference>
<evidence type="ECO:0000259" key="8">
    <source>
        <dbReference type="Pfam" id="PF05848"/>
    </source>
</evidence>
<keyword evidence="4 7" id="KW-0805">Transcription regulation</keyword>
<evidence type="ECO:0000313" key="10">
    <source>
        <dbReference type="EMBL" id="KPV44181.1"/>
    </source>
</evidence>
<dbReference type="InterPro" id="IPR040465">
    <property type="entry name" value="CtsR_N"/>
</dbReference>
<evidence type="ECO:0000256" key="3">
    <source>
        <dbReference type="ARBA" id="ARBA00022491"/>
    </source>
</evidence>
<organism evidence="10 11">
    <name type="scientific">Alicyclobacillus ferrooxydans</name>
    <dbReference type="NCBI Taxonomy" id="471514"/>
    <lineage>
        <taxon>Bacteria</taxon>
        <taxon>Bacillati</taxon>
        <taxon>Bacillota</taxon>
        <taxon>Bacilli</taxon>
        <taxon>Bacillales</taxon>
        <taxon>Alicyclobacillaceae</taxon>
        <taxon>Alicyclobacillus</taxon>
    </lineage>
</organism>
<comment type="similarity">
    <text evidence="1 7">Belongs to the CtsR family.</text>
</comment>
<protein>
    <recommendedName>
        <fullName evidence="2 7">Transcriptional regulator CtsR</fullName>
    </recommendedName>
</protein>
<dbReference type="Proteomes" id="UP000050482">
    <property type="component" value="Unassembled WGS sequence"/>
</dbReference>
<name>A0A0N8PPF5_9BACL</name>
<dbReference type="OrthoDB" id="1680813at2"/>
<evidence type="ECO:0000259" key="9">
    <source>
        <dbReference type="Pfam" id="PF17727"/>
    </source>
</evidence>
<gene>
    <name evidence="10" type="ORF">AN477_08945</name>
</gene>
<evidence type="ECO:0000313" key="11">
    <source>
        <dbReference type="Proteomes" id="UP000050482"/>
    </source>
</evidence>
<feature type="domain" description="CtsR C-terminal dimerization" evidence="9">
    <location>
        <begin position="81"/>
        <end position="146"/>
    </location>
</feature>